<evidence type="ECO:0000313" key="2">
    <source>
        <dbReference type="EMBL" id="CAG8325545.1"/>
    </source>
</evidence>
<evidence type="ECO:0000313" key="3">
    <source>
        <dbReference type="Proteomes" id="UP001152592"/>
    </source>
</evidence>
<gene>
    <name evidence="2" type="ORF">PSALAMII_LOCUS2407</name>
</gene>
<dbReference type="Proteomes" id="UP001152592">
    <property type="component" value="Unassembled WGS sequence"/>
</dbReference>
<dbReference type="SUPFAM" id="SSF50978">
    <property type="entry name" value="WD40 repeat-like"/>
    <property type="match status" value="1"/>
</dbReference>
<proteinExistence type="predicted"/>
<name>A0A9W4NAW7_9EURO</name>
<feature type="region of interest" description="Disordered" evidence="1">
    <location>
        <begin position="1"/>
        <end position="21"/>
    </location>
</feature>
<organism evidence="2 3">
    <name type="scientific">Penicillium salamii</name>
    <dbReference type="NCBI Taxonomy" id="1612424"/>
    <lineage>
        <taxon>Eukaryota</taxon>
        <taxon>Fungi</taxon>
        <taxon>Dikarya</taxon>
        <taxon>Ascomycota</taxon>
        <taxon>Pezizomycotina</taxon>
        <taxon>Eurotiomycetes</taxon>
        <taxon>Eurotiomycetidae</taxon>
        <taxon>Eurotiales</taxon>
        <taxon>Aspergillaceae</taxon>
        <taxon>Penicillium</taxon>
    </lineage>
</organism>
<evidence type="ECO:0000256" key="1">
    <source>
        <dbReference type="SAM" id="MobiDB-lite"/>
    </source>
</evidence>
<feature type="compositionally biased region" description="Polar residues" evidence="1">
    <location>
        <begin position="1"/>
        <end position="18"/>
    </location>
</feature>
<dbReference type="EMBL" id="CAJVPD010000110">
    <property type="protein sequence ID" value="CAG8325545.1"/>
    <property type="molecule type" value="Genomic_DNA"/>
</dbReference>
<reference evidence="2" key="1">
    <citation type="submission" date="2021-07" db="EMBL/GenBank/DDBJ databases">
        <authorList>
            <person name="Branca A.L. A."/>
        </authorList>
    </citation>
    <scope>NUCLEOTIDE SEQUENCE</scope>
</reference>
<accession>A0A9W4NAW7</accession>
<dbReference type="InterPro" id="IPR015943">
    <property type="entry name" value="WD40/YVTN_repeat-like_dom_sf"/>
</dbReference>
<comment type="caution">
    <text evidence="2">The sequence shown here is derived from an EMBL/GenBank/DDBJ whole genome shotgun (WGS) entry which is preliminary data.</text>
</comment>
<dbReference type="Gene3D" id="2.130.10.10">
    <property type="entry name" value="YVTN repeat-like/Quinoprotein amine dehydrogenase"/>
    <property type="match status" value="1"/>
</dbReference>
<dbReference type="InterPro" id="IPR036322">
    <property type="entry name" value="WD40_repeat_dom_sf"/>
</dbReference>
<protein>
    <submittedName>
        <fullName evidence="2">Uncharacterized protein</fullName>
    </submittedName>
</protein>
<dbReference type="OrthoDB" id="10263073at2759"/>
<sequence>MFNSRQSRTAQGSVTFGSPTLIPPGPPIARCSHMIPRFNNGISAPLSFLGSVDTTGFNLHVHNITESDRIAVTTTEELNIDKQAGMCRAIASERTGYIPDFAIASAKGLNYLTVRPTGYEFDTCWGVKGSGSVDYDITSGHRGQGRYSEVDTFAVDFIAPNLIASGGAGEKVLLTDKRQSDTFTVGIFHSGPISEIKALNDHHLVVSGLNGTATGRSSDNVSAHYPATKNSSLTFNIKKTICLYDLRNRKKVNGQTATCWEKPATFTGSLPKFEVCPDLGLLALVDKERVPRLVSLKDGTPVQSSISQMGDARRVKFDHCNGHLTLLAANQQGEVTEYS</sequence>
<dbReference type="AlphaFoldDB" id="A0A9W4NAW7"/>